<reference evidence="2 3" key="1">
    <citation type="submission" date="2021-01" db="EMBL/GenBank/DDBJ databases">
        <title>Streptomyces acididurans sp. nov., isolated from a peat swamp forest soil.</title>
        <authorList>
            <person name="Chantavorakit T."/>
            <person name="Duangmal K."/>
        </authorList>
    </citation>
    <scope>NUCLEOTIDE SEQUENCE [LARGE SCALE GENOMIC DNA]</scope>
    <source>
        <strain evidence="2 3">KK5PA1</strain>
    </source>
</reference>
<organism evidence="2 3">
    <name type="scientific">Actinacidiphila acididurans</name>
    <dbReference type="NCBI Taxonomy" id="2784346"/>
    <lineage>
        <taxon>Bacteria</taxon>
        <taxon>Bacillati</taxon>
        <taxon>Actinomycetota</taxon>
        <taxon>Actinomycetes</taxon>
        <taxon>Kitasatosporales</taxon>
        <taxon>Streptomycetaceae</taxon>
        <taxon>Actinacidiphila</taxon>
    </lineage>
</organism>
<name>A0ABS2U4V1_9ACTN</name>
<dbReference type="Proteomes" id="UP000749040">
    <property type="component" value="Unassembled WGS sequence"/>
</dbReference>
<gene>
    <name evidence="2" type="ORF">ITX44_39900</name>
</gene>
<evidence type="ECO:0000313" key="2">
    <source>
        <dbReference type="EMBL" id="MBM9510624.1"/>
    </source>
</evidence>
<dbReference type="EMBL" id="JADKYB010000044">
    <property type="protein sequence ID" value="MBM9510624.1"/>
    <property type="molecule type" value="Genomic_DNA"/>
</dbReference>
<keyword evidence="1" id="KW-1133">Transmembrane helix</keyword>
<dbReference type="RefSeq" id="WP_205364925.1">
    <property type="nucleotide sequence ID" value="NZ_JADKYB010000044.1"/>
</dbReference>
<feature type="transmembrane region" description="Helical" evidence="1">
    <location>
        <begin position="24"/>
        <end position="45"/>
    </location>
</feature>
<proteinExistence type="predicted"/>
<evidence type="ECO:0008006" key="4">
    <source>
        <dbReference type="Google" id="ProtNLM"/>
    </source>
</evidence>
<protein>
    <recommendedName>
        <fullName evidence="4">RDD family protein</fullName>
    </recommendedName>
</protein>
<keyword evidence="1" id="KW-0472">Membrane</keyword>
<keyword evidence="3" id="KW-1185">Reference proteome</keyword>
<evidence type="ECO:0000256" key="1">
    <source>
        <dbReference type="SAM" id="Phobius"/>
    </source>
</evidence>
<comment type="caution">
    <text evidence="2">The sequence shown here is derived from an EMBL/GenBank/DDBJ whole genome shotgun (WGS) entry which is preliminary data.</text>
</comment>
<evidence type="ECO:0000313" key="3">
    <source>
        <dbReference type="Proteomes" id="UP000749040"/>
    </source>
</evidence>
<keyword evidence="1" id="KW-0812">Transmembrane</keyword>
<accession>A0ABS2U4V1</accession>
<feature type="transmembrane region" description="Helical" evidence="1">
    <location>
        <begin position="57"/>
        <end position="74"/>
    </location>
</feature>
<sequence length="90" mass="9688">MDEGEQGSVPGRGERLRARVISEAADLAFALAGLALLFGLAPMAWKGADWGAAAGRVRSMLPMILGMTGGRWLREGWRAGRARRRQRPAA</sequence>